<evidence type="ECO:0000313" key="1">
    <source>
        <dbReference type="EMBL" id="CAB4880422.1"/>
    </source>
</evidence>
<organism evidence="1">
    <name type="scientific">freshwater metagenome</name>
    <dbReference type="NCBI Taxonomy" id="449393"/>
    <lineage>
        <taxon>unclassified sequences</taxon>
        <taxon>metagenomes</taxon>
        <taxon>ecological metagenomes</taxon>
    </lineage>
</organism>
<dbReference type="AlphaFoldDB" id="A0A6J7EB62"/>
<gene>
    <name evidence="1" type="ORF">UFOPK3444_01360</name>
</gene>
<accession>A0A6J7EB62</accession>
<reference evidence="1" key="1">
    <citation type="submission" date="2020-05" db="EMBL/GenBank/DDBJ databases">
        <authorList>
            <person name="Chiriac C."/>
            <person name="Salcher M."/>
            <person name="Ghai R."/>
            <person name="Kavagutti S V."/>
        </authorList>
    </citation>
    <scope>NUCLEOTIDE SEQUENCE</scope>
</reference>
<dbReference type="EMBL" id="CAFBLU010000030">
    <property type="protein sequence ID" value="CAB4880422.1"/>
    <property type="molecule type" value="Genomic_DNA"/>
</dbReference>
<sequence length="53" mass="5800">MSAAIIKGIEGNKREVFHPPLVRLLRIAHGISPKFGDRVLRVLRGGNAAPRVD</sequence>
<proteinExistence type="predicted"/>
<name>A0A6J7EB62_9ZZZZ</name>
<protein>
    <submittedName>
        <fullName evidence="1">Unannotated protein</fullName>
    </submittedName>
</protein>